<dbReference type="RefSeq" id="WP_093075080.1">
    <property type="nucleotide sequence ID" value="NZ_FOGV01000041.1"/>
</dbReference>
<sequence>MTTEEQTFTICEQAEGNRVKALTGLVNTAEDAAGEEIVLLINHQRVASVHIDRYHYFEMTNLDTFFSQDADIRLRIAGMNVEDKVNPAVQ</sequence>
<accession>A0A1H9WNX4</accession>
<protein>
    <submittedName>
        <fullName evidence="1">Uncharacterized protein</fullName>
    </submittedName>
</protein>
<keyword evidence="2" id="KW-1185">Reference proteome</keyword>
<comment type="caution">
    <text evidence="1">The sequence shown here is derived from an EMBL/GenBank/DDBJ whole genome shotgun (WGS) entry which is preliminary data.</text>
</comment>
<evidence type="ECO:0000313" key="1">
    <source>
        <dbReference type="EMBL" id="SES35524.1"/>
    </source>
</evidence>
<name>A0A1H9WNX4_9BACI</name>
<reference evidence="2" key="1">
    <citation type="submission" date="2016-10" db="EMBL/GenBank/DDBJ databases">
        <authorList>
            <person name="de Groot N.N."/>
        </authorList>
    </citation>
    <scope>NUCLEOTIDE SEQUENCE [LARGE SCALE GENOMIC DNA]</scope>
    <source>
        <strain evidence="2">10nlg</strain>
    </source>
</reference>
<evidence type="ECO:0000313" key="2">
    <source>
        <dbReference type="Proteomes" id="UP000199318"/>
    </source>
</evidence>
<dbReference type="Proteomes" id="UP000199318">
    <property type="component" value="Unassembled WGS sequence"/>
</dbReference>
<dbReference type="EMBL" id="FOGV01000041">
    <property type="protein sequence ID" value="SES35524.1"/>
    <property type="molecule type" value="Genomic_DNA"/>
</dbReference>
<gene>
    <name evidence="1" type="ORF">SAMN05444126_1411</name>
</gene>
<proteinExistence type="predicted"/>
<organism evidence="1 2">
    <name type="scientific">Salisediminibacterium halotolerans</name>
    <dbReference type="NCBI Taxonomy" id="517425"/>
    <lineage>
        <taxon>Bacteria</taxon>
        <taxon>Bacillati</taxon>
        <taxon>Bacillota</taxon>
        <taxon>Bacilli</taxon>
        <taxon>Bacillales</taxon>
        <taxon>Bacillaceae</taxon>
        <taxon>Salisediminibacterium</taxon>
    </lineage>
</organism>
<dbReference type="AlphaFoldDB" id="A0A1H9WNX4"/>